<feature type="region of interest" description="Disordered" evidence="1">
    <location>
        <begin position="27"/>
        <end position="66"/>
    </location>
</feature>
<evidence type="ECO:0000256" key="1">
    <source>
        <dbReference type="SAM" id="MobiDB-lite"/>
    </source>
</evidence>
<evidence type="ECO:0000313" key="2">
    <source>
        <dbReference type="EMBL" id="MCI31851.1"/>
    </source>
</evidence>
<proteinExistence type="predicted"/>
<organism evidence="2 3">
    <name type="scientific">Trifolium medium</name>
    <dbReference type="NCBI Taxonomy" id="97028"/>
    <lineage>
        <taxon>Eukaryota</taxon>
        <taxon>Viridiplantae</taxon>
        <taxon>Streptophyta</taxon>
        <taxon>Embryophyta</taxon>
        <taxon>Tracheophyta</taxon>
        <taxon>Spermatophyta</taxon>
        <taxon>Magnoliopsida</taxon>
        <taxon>eudicotyledons</taxon>
        <taxon>Gunneridae</taxon>
        <taxon>Pentapetalae</taxon>
        <taxon>rosids</taxon>
        <taxon>fabids</taxon>
        <taxon>Fabales</taxon>
        <taxon>Fabaceae</taxon>
        <taxon>Papilionoideae</taxon>
        <taxon>50 kb inversion clade</taxon>
        <taxon>NPAAA clade</taxon>
        <taxon>Hologalegina</taxon>
        <taxon>IRL clade</taxon>
        <taxon>Trifolieae</taxon>
        <taxon>Trifolium</taxon>
    </lineage>
</organism>
<name>A0A392R5I2_9FABA</name>
<keyword evidence="2" id="KW-0689">Ribosomal protein</keyword>
<evidence type="ECO:0000313" key="3">
    <source>
        <dbReference type="Proteomes" id="UP000265520"/>
    </source>
</evidence>
<feature type="compositionally biased region" description="Basic and acidic residues" evidence="1">
    <location>
        <begin position="40"/>
        <end position="66"/>
    </location>
</feature>
<keyword evidence="2" id="KW-0687">Ribonucleoprotein</keyword>
<sequence>MDSQRNSVVKDASLITLVSYPLRVAPLPDNKAPGVNDGMEQERKKIEAKDQLRKKMLKAKEDEKSK</sequence>
<dbReference type="GO" id="GO:0005840">
    <property type="term" value="C:ribosome"/>
    <property type="evidence" value="ECO:0007669"/>
    <property type="project" value="UniProtKB-KW"/>
</dbReference>
<feature type="non-terminal residue" evidence="2">
    <location>
        <position position="66"/>
    </location>
</feature>
<dbReference type="AlphaFoldDB" id="A0A392R5I2"/>
<dbReference type="EMBL" id="LXQA010190613">
    <property type="protein sequence ID" value="MCI31851.1"/>
    <property type="molecule type" value="Genomic_DNA"/>
</dbReference>
<keyword evidence="3" id="KW-1185">Reference proteome</keyword>
<protein>
    <submittedName>
        <fullName evidence="2">50S ribosomal protein L1-like</fullName>
    </submittedName>
</protein>
<reference evidence="2 3" key="1">
    <citation type="journal article" date="2018" name="Front. Plant Sci.">
        <title>Red Clover (Trifolium pratense) and Zigzag Clover (T. medium) - A Picture of Genomic Similarities and Differences.</title>
        <authorList>
            <person name="Dluhosova J."/>
            <person name="Istvanek J."/>
            <person name="Nedelnik J."/>
            <person name="Repkova J."/>
        </authorList>
    </citation>
    <scope>NUCLEOTIDE SEQUENCE [LARGE SCALE GENOMIC DNA]</scope>
    <source>
        <strain evidence="3">cv. 10/8</strain>
        <tissue evidence="2">Leaf</tissue>
    </source>
</reference>
<comment type="caution">
    <text evidence="2">The sequence shown here is derived from an EMBL/GenBank/DDBJ whole genome shotgun (WGS) entry which is preliminary data.</text>
</comment>
<accession>A0A392R5I2</accession>
<dbReference type="Proteomes" id="UP000265520">
    <property type="component" value="Unassembled WGS sequence"/>
</dbReference>